<dbReference type="GeneID" id="37144077"/>
<sequence length="144" mass="16608">MSCLRRRPRCPCVSKPWFSHLVVPCPKNLLLVVVLGSALLEPDWGLRPVTGFFPPLSYLFSTLLLVPPPPPPFIPSFIHPSFFYLPSLSISSPCALQRISLPPFRFLHAILGRLLKLCRRYYYDCYHYYCFSSFGVSSFLFDCW</sequence>
<dbReference type="Proteomes" id="UP000248340">
    <property type="component" value="Unassembled WGS sequence"/>
</dbReference>
<gene>
    <name evidence="1" type="ORF">BO82DRAFT_57046</name>
</gene>
<dbReference type="VEuPathDB" id="FungiDB:BO82DRAFT_57046"/>
<proteinExistence type="predicted"/>
<accession>A0A319CHQ4</accession>
<organism evidence="1 2">
    <name type="scientific">Aspergillus uvarum CBS 121591</name>
    <dbReference type="NCBI Taxonomy" id="1448315"/>
    <lineage>
        <taxon>Eukaryota</taxon>
        <taxon>Fungi</taxon>
        <taxon>Dikarya</taxon>
        <taxon>Ascomycota</taxon>
        <taxon>Pezizomycotina</taxon>
        <taxon>Eurotiomycetes</taxon>
        <taxon>Eurotiomycetidae</taxon>
        <taxon>Eurotiales</taxon>
        <taxon>Aspergillaceae</taxon>
        <taxon>Aspergillus</taxon>
        <taxon>Aspergillus subgen. Circumdati</taxon>
    </lineage>
</organism>
<evidence type="ECO:0000313" key="2">
    <source>
        <dbReference type="Proteomes" id="UP000248340"/>
    </source>
</evidence>
<protein>
    <submittedName>
        <fullName evidence="1">Uncharacterized protein</fullName>
    </submittedName>
</protein>
<name>A0A319CHQ4_9EURO</name>
<evidence type="ECO:0000313" key="1">
    <source>
        <dbReference type="EMBL" id="PYH82797.1"/>
    </source>
</evidence>
<dbReference type="EMBL" id="KZ821693">
    <property type="protein sequence ID" value="PYH82797.1"/>
    <property type="molecule type" value="Genomic_DNA"/>
</dbReference>
<reference evidence="1 2" key="1">
    <citation type="submission" date="2016-12" db="EMBL/GenBank/DDBJ databases">
        <title>The genomes of Aspergillus section Nigri reveals drivers in fungal speciation.</title>
        <authorList>
            <consortium name="DOE Joint Genome Institute"/>
            <person name="Vesth T.C."/>
            <person name="Nybo J."/>
            <person name="Theobald S."/>
            <person name="Brandl J."/>
            <person name="Frisvad J.C."/>
            <person name="Nielsen K.F."/>
            <person name="Lyhne E.K."/>
            <person name="Kogle M.E."/>
            <person name="Kuo A."/>
            <person name="Riley R."/>
            <person name="Clum A."/>
            <person name="Nolan M."/>
            <person name="Lipzen A."/>
            <person name="Salamov A."/>
            <person name="Henrissat B."/>
            <person name="Wiebenga A."/>
            <person name="De Vries R.P."/>
            <person name="Grigoriev I.V."/>
            <person name="Mortensen U.H."/>
            <person name="Andersen M.R."/>
            <person name="Baker S.E."/>
        </authorList>
    </citation>
    <scope>NUCLEOTIDE SEQUENCE [LARGE SCALE GENOMIC DNA]</scope>
    <source>
        <strain evidence="1 2">CBS 121591</strain>
    </source>
</reference>
<dbReference type="RefSeq" id="XP_025492997.1">
    <property type="nucleotide sequence ID" value="XM_025641335.1"/>
</dbReference>
<dbReference type="AlphaFoldDB" id="A0A319CHQ4"/>
<keyword evidence="2" id="KW-1185">Reference proteome</keyword>